<dbReference type="InterPro" id="IPR016047">
    <property type="entry name" value="M23ase_b-sheet_dom"/>
</dbReference>
<dbReference type="GO" id="GO:0004222">
    <property type="term" value="F:metalloendopeptidase activity"/>
    <property type="evidence" value="ECO:0007669"/>
    <property type="project" value="TreeGrafter"/>
</dbReference>
<keyword evidence="1 3" id="KW-0732">Signal</keyword>
<evidence type="ECO:0000256" key="3">
    <source>
        <dbReference type="SAM" id="SignalP"/>
    </source>
</evidence>
<dbReference type="RefSeq" id="WP_190349943.1">
    <property type="nucleotide sequence ID" value="NZ_JACJPY010000010.1"/>
</dbReference>
<evidence type="ECO:0000313" key="6">
    <source>
        <dbReference type="Proteomes" id="UP000631421"/>
    </source>
</evidence>
<gene>
    <name evidence="5" type="ORF">H6F44_05445</name>
</gene>
<dbReference type="PANTHER" id="PTHR21666">
    <property type="entry name" value="PEPTIDASE-RELATED"/>
    <property type="match status" value="1"/>
</dbReference>
<evidence type="ECO:0000256" key="2">
    <source>
        <dbReference type="SAM" id="Coils"/>
    </source>
</evidence>
<feature type="chain" id="PRO_5037503016" evidence="3">
    <location>
        <begin position="30"/>
        <end position="381"/>
    </location>
</feature>
<accession>A0A926Z4V0</accession>
<dbReference type="AlphaFoldDB" id="A0A926Z4V0"/>
<dbReference type="PROSITE" id="PS51257">
    <property type="entry name" value="PROKAR_LIPOPROTEIN"/>
    <property type="match status" value="1"/>
</dbReference>
<dbReference type="CDD" id="cd12797">
    <property type="entry name" value="M23_peptidase"/>
    <property type="match status" value="1"/>
</dbReference>
<feature type="coiled-coil region" evidence="2">
    <location>
        <begin position="172"/>
        <end position="217"/>
    </location>
</feature>
<evidence type="ECO:0000256" key="1">
    <source>
        <dbReference type="ARBA" id="ARBA00022729"/>
    </source>
</evidence>
<dbReference type="PANTHER" id="PTHR21666:SF289">
    <property type="entry name" value="L-ALA--D-GLU ENDOPEPTIDASE"/>
    <property type="match status" value="1"/>
</dbReference>
<name>A0A926Z4V0_9CYAN</name>
<dbReference type="Proteomes" id="UP000631421">
    <property type="component" value="Unassembled WGS sequence"/>
</dbReference>
<comment type="caution">
    <text evidence="5">The sequence shown here is derived from an EMBL/GenBank/DDBJ whole genome shotgun (WGS) entry which is preliminary data.</text>
</comment>
<sequence>MTRPKWLIPICSLMIAIAIGCFFAMPVQAQSVDELKNYQNYVDQQRQIIQKQQAQINALSKPAQDRLEALRRNVRVTDTQIKDNEKKIRLAREQLQKLGLRLQELEYDLNKRQDATSARLRYLQRQQLQRWWVTLLSSKDLNQFADRRRQIERIYNSDRLLLAELTQRSTQIDKQRQQIATQKNELDLLTQKLKYQKSNIEAEVVAQQNAIDRLKSDRQALALAEDRLAEDSRRLSQIIIAKVQPYSGLILPPGSGQLMYPTIGEVTSSFGWRIHPILGTERFHAGIDFGADYGSLIYASQSGRVIYADWYGGYGNSVIIDHGNGITTLYAHCSELYVRDGDAVQQGQPIAAVGSTGFSTGPHLHFELRANGEPIDPAAYL</sequence>
<feature type="coiled-coil region" evidence="2">
    <location>
        <begin position="35"/>
        <end position="108"/>
    </location>
</feature>
<feature type="domain" description="M23ase beta-sheet core" evidence="4">
    <location>
        <begin position="282"/>
        <end position="377"/>
    </location>
</feature>
<reference evidence="5" key="1">
    <citation type="journal article" date="2015" name="ISME J.">
        <title>Draft Genome Sequence of Streptomyces incarnatus NRRL8089, which Produces the Nucleoside Antibiotic Sinefungin.</title>
        <authorList>
            <person name="Oshima K."/>
            <person name="Hattori M."/>
            <person name="Shimizu H."/>
            <person name="Fukuda K."/>
            <person name="Nemoto M."/>
            <person name="Inagaki K."/>
            <person name="Tamura T."/>
        </authorList>
    </citation>
    <scope>NUCLEOTIDE SEQUENCE</scope>
    <source>
        <strain evidence="5">FACHB-1277</strain>
    </source>
</reference>
<organism evidence="5 6">
    <name type="scientific">Pseudanabaena cinerea FACHB-1277</name>
    <dbReference type="NCBI Taxonomy" id="2949581"/>
    <lineage>
        <taxon>Bacteria</taxon>
        <taxon>Bacillati</taxon>
        <taxon>Cyanobacteriota</taxon>
        <taxon>Cyanophyceae</taxon>
        <taxon>Pseudanabaenales</taxon>
        <taxon>Pseudanabaenaceae</taxon>
        <taxon>Pseudanabaena</taxon>
        <taxon>Pseudanabaena cinerea</taxon>
    </lineage>
</organism>
<evidence type="ECO:0000313" key="5">
    <source>
        <dbReference type="EMBL" id="MBD2149571.1"/>
    </source>
</evidence>
<dbReference type="FunFam" id="2.70.70.10:FF:000006">
    <property type="entry name" value="M23 family peptidase"/>
    <property type="match status" value="1"/>
</dbReference>
<dbReference type="SUPFAM" id="SSF51261">
    <property type="entry name" value="Duplicated hybrid motif"/>
    <property type="match status" value="1"/>
</dbReference>
<dbReference type="Pfam" id="PF01551">
    <property type="entry name" value="Peptidase_M23"/>
    <property type="match status" value="1"/>
</dbReference>
<dbReference type="Gene3D" id="6.10.250.3150">
    <property type="match status" value="1"/>
</dbReference>
<reference evidence="5" key="2">
    <citation type="submission" date="2020-08" db="EMBL/GenBank/DDBJ databases">
        <authorList>
            <person name="Chen M."/>
            <person name="Teng W."/>
            <person name="Zhao L."/>
            <person name="Hu C."/>
            <person name="Zhou Y."/>
            <person name="Han B."/>
            <person name="Song L."/>
            <person name="Shu W."/>
        </authorList>
    </citation>
    <scope>NUCLEOTIDE SEQUENCE</scope>
    <source>
        <strain evidence="5">FACHB-1277</strain>
    </source>
</reference>
<dbReference type="Gene3D" id="2.70.70.10">
    <property type="entry name" value="Glucose Permease (Domain IIA)"/>
    <property type="match status" value="1"/>
</dbReference>
<evidence type="ECO:0000259" key="4">
    <source>
        <dbReference type="Pfam" id="PF01551"/>
    </source>
</evidence>
<proteinExistence type="predicted"/>
<feature type="signal peptide" evidence="3">
    <location>
        <begin position="1"/>
        <end position="29"/>
    </location>
</feature>
<protein>
    <submittedName>
        <fullName evidence="5">Peptidoglycan DD-metalloendopeptidase family protein</fullName>
    </submittedName>
</protein>
<dbReference type="InterPro" id="IPR050570">
    <property type="entry name" value="Cell_wall_metabolism_enzyme"/>
</dbReference>
<dbReference type="InterPro" id="IPR011055">
    <property type="entry name" value="Dup_hybrid_motif"/>
</dbReference>
<keyword evidence="6" id="KW-1185">Reference proteome</keyword>
<keyword evidence="2" id="KW-0175">Coiled coil</keyword>
<dbReference type="EMBL" id="JACJPY010000010">
    <property type="protein sequence ID" value="MBD2149571.1"/>
    <property type="molecule type" value="Genomic_DNA"/>
</dbReference>